<comment type="caution">
    <text evidence="2">The sequence shown here is derived from an EMBL/GenBank/DDBJ whole genome shotgun (WGS) entry which is preliminary data.</text>
</comment>
<name>A0ABS7X9R0_9GAMM</name>
<reference evidence="2 3" key="2">
    <citation type="submission" date="2021-08" db="EMBL/GenBank/DDBJ databases">
        <title>Rheinheimera aquimaris sp. nov., isolated from seawater of the East Sea in Korea.</title>
        <authorList>
            <person name="Kim K.H."/>
            <person name="Wenting R."/>
            <person name="Kim K.R."/>
            <person name="Jeon C.O."/>
        </authorList>
    </citation>
    <scope>NUCLEOTIDE SEQUENCE [LARGE SCALE GENOMIC DNA]</scope>
    <source>
        <strain evidence="2 3">MA-13</strain>
    </source>
</reference>
<evidence type="ECO:0000313" key="2">
    <source>
        <dbReference type="EMBL" id="MBZ9612293.1"/>
    </source>
</evidence>
<accession>A0ABS7X9R0</accession>
<protein>
    <submittedName>
        <fullName evidence="2">Uncharacterized protein</fullName>
    </submittedName>
</protein>
<feature type="chain" id="PRO_5045367297" evidence="1">
    <location>
        <begin position="20"/>
        <end position="64"/>
    </location>
</feature>
<gene>
    <name evidence="2" type="ORF">I4W93_011865</name>
</gene>
<evidence type="ECO:0000313" key="3">
    <source>
        <dbReference type="Proteomes" id="UP000663814"/>
    </source>
</evidence>
<reference evidence="2 3" key="1">
    <citation type="submission" date="2020-12" db="EMBL/GenBank/DDBJ databases">
        <authorList>
            <person name="Ruan W."/>
            <person name="Khan S.A."/>
            <person name="Jeon C.O."/>
        </authorList>
    </citation>
    <scope>NUCLEOTIDE SEQUENCE [LARGE SCALE GENOMIC DNA]</scope>
    <source>
        <strain evidence="2 3">MA-13</strain>
    </source>
</reference>
<sequence length="64" mass="7204">MNIRLTLFVISLLCFDSLAQSLQLPANELHVRRLTVRDGLPSAYKIHSVLRQQWQNVNADAASA</sequence>
<organism evidence="2 3">
    <name type="scientific">Rheinheimera maricola</name>
    <dbReference type="NCBI Taxonomy" id="2793282"/>
    <lineage>
        <taxon>Bacteria</taxon>
        <taxon>Pseudomonadati</taxon>
        <taxon>Pseudomonadota</taxon>
        <taxon>Gammaproteobacteria</taxon>
        <taxon>Chromatiales</taxon>
        <taxon>Chromatiaceae</taxon>
        <taxon>Rheinheimera</taxon>
    </lineage>
</organism>
<proteinExistence type="predicted"/>
<keyword evidence="1" id="KW-0732">Signal</keyword>
<feature type="signal peptide" evidence="1">
    <location>
        <begin position="1"/>
        <end position="19"/>
    </location>
</feature>
<evidence type="ECO:0000256" key="1">
    <source>
        <dbReference type="SAM" id="SignalP"/>
    </source>
</evidence>
<dbReference type="EMBL" id="JAERPS020000004">
    <property type="protein sequence ID" value="MBZ9612293.1"/>
    <property type="molecule type" value="Genomic_DNA"/>
</dbReference>
<dbReference type="Proteomes" id="UP000663814">
    <property type="component" value="Unassembled WGS sequence"/>
</dbReference>
<dbReference type="RefSeq" id="WP_205311575.1">
    <property type="nucleotide sequence ID" value="NZ_JAERPS020000004.1"/>
</dbReference>
<keyword evidence="3" id="KW-1185">Reference proteome</keyword>